<protein>
    <submittedName>
        <fullName evidence="9">Cytochrome P450</fullName>
    </submittedName>
</protein>
<dbReference type="InterPro" id="IPR036396">
    <property type="entry name" value="Cyt_P450_sf"/>
</dbReference>
<reference evidence="9" key="1">
    <citation type="journal article" date="2021" name="Nat. Commun.">
        <title>Genetic determinants of endophytism in the Arabidopsis root mycobiome.</title>
        <authorList>
            <person name="Mesny F."/>
            <person name="Miyauchi S."/>
            <person name="Thiergart T."/>
            <person name="Pickel B."/>
            <person name="Atanasova L."/>
            <person name="Karlsson M."/>
            <person name="Huettel B."/>
            <person name="Barry K.W."/>
            <person name="Haridas S."/>
            <person name="Chen C."/>
            <person name="Bauer D."/>
            <person name="Andreopoulos W."/>
            <person name="Pangilinan J."/>
            <person name="LaButti K."/>
            <person name="Riley R."/>
            <person name="Lipzen A."/>
            <person name="Clum A."/>
            <person name="Drula E."/>
            <person name="Henrissat B."/>
            <person name="Kohler A."/>
            <person name="Grigoriev I.V."/>
            <person name="Martin F.M."/>
            <person name="Hacquard S."/>
        </authorList>
    </citation>
    <scope>NUCLEOTIDE SEQUENCE</scope>
    <source>
        <strain evidence="9">MPI-SDFR-AT-0117</strain>
    </source>
</reference>
<evidence type="ECO:0000256" key="2">
    <source>
        <dbReference type="ARBA" id="ARBA00005179"/>
    </source>
</evidence>
<feature type="binding site" description="axial binding residue" evidence="8">
    <location>
        <position position="475"/>
    </location>
    <ligand>
        <name>heme</name>
        <dbReference type="ChEBI" id="CHEBI:30413"/>
    </ligand>
    <ligandPart>
        <name>Fe</name>
        <dbReference type="ChEBI" id="CHEBI:18248"/>
    </ligandPart>
</feature>
<dbReference type="PRINTS" id="PR00463">
    <property type="entry name" value="EP450I"/>
</dbReference>
<evidence type="ECO:0000256" key="8">
    <source>
        <dbReference type="PIRSR" id="PIRSR602401-1"/>
    </source>
</evidence>
<dbReference type="AlphaFoldDB" id="A0A9P9AD92"/>
<evidence type="ECO:0000256" key="5">
    <source>
        <dbReference type="ARBA" id="ARBA00023002"/>
    </source>
</evidence>
<dbReference type="Proteomes" id="UP000770015">
    <property type="component" value="Unassembled WGS sequence"/>
</dbReference>
<dbReference type="InterPro" id="IPR002401">
    <property type="entry name" value="Cyt_P450_E_grp-I"/>
</dbReference>
<dbReference type="PANTHER" id="PTHR24305">
    <property type="entry name" value="CYTOCHROME P450"/>
    <property type="match status" value="1"/>
</dbReference>
<dbReference type="EMBL" id="JAGSXJ010000007">
    <property type="protein sequence ID" value="KAH6689437.1"/>
    <property type="molecule type" value="Genomic_DNA"/>
</dbReference>
<evidence type="ECO:0000256" key="6">
    <source>
        <dbReference type="ARBA" id="ARBA00023004"/>
    </source>
</evidence>
<dbReference type="SUPFAM" id="SSF48264">
    <property type="entry name" value="Cytochrome P450"/>
    <property type="match status" value="1"/>
</dbReference>
<keyword evidence="5" id="KW-0560">Oxidoreductase</keyword>
<keyword evidence="7" id="KW-0503">Monooxygenase</keyword>
<dbReference type="Pfam" id="PF00067">
    <property type="entry name" value="p450"/>
    <property type="match status" value="1"/>
</dbReference>
<sequence length="560" mass="62711">MAAWTPTATALVVAALGLCLHAFRKAWTARAHFWRVRKLGKPMPPWSPLLGHLLSAGKMFDCLPADGHSCYMLRMLSLDFPDGAFYLDVWPMQEPILVVSDPEMSYTVETHPIVGCTKPRTLQGWFHPISGGPAQSDLNGAPWRYLHDLFSPAFSTANVNAMAPVIVDRIDIFRHILRQRVAAGERFELEPSVLSLINDMICETLLGMESDVQRQGHPLTEAMMRQLRLKFTEYNPANALAFLNPLTRYHLWNNSRILDAGMKAQLQRRFDAYLADREGQEARVFKPLIDIAVEDYLARPENAGTTTLDRDFLDLMARNMRQAFFVGYDSTASSLIFCYHLLSLHPDALARIRAEHDAVFGPEMDSVSRQIVDRPHALNVLPYTTAVIKEAMRLFPVANGIRQGSPDLELVSASGTRYPTAGFQVVISHYSNHMNPRAWPRPEEFLPDRWLVDRDHELYPPPKAWRPFAHGPRSCPGQQQVMTEIKAVLACTVREFDICDAYGELDVAAGKKPQDLAGVAGYRPYMVDAGAAHPTGRYPCRVTLSGYKPTNSHEACTGGG</sequence>
<dbReference type="Gene3D" id="1.10.630.10">
    <property type="entry name" value="Cytochrome P450"/>
    <property type="match status" value="1"/>
</dbReference>
<dbReference type="PRINTS" id="PR00385">
    <property type="entry name" value="P450"/>
</dbReference>
<dbReference type="GO" id="GO:0004497">
    <property type="term" value="F:monooxygenase activity"/>
    <property type="evidence" value="ECO:0007669"/>
    <property type="project" value="UniProtKB-KW"/>
</dbReference>
<evidence type="ECO:0000313" key="9">
    <source>
        <dbReference type="EMBL" id="KAH6689437.1"/>
    </source>
</evidence>
<evidence type="ECO:0000256" key="3">
    <source>
        <dbReference type="ARBA" id="ARBA00022617"/>
    </source>
</evidence>
<evidence type="ECO:0000313" key="10">
    <source>
        <dbReference type="Proteomes" id="UP000770015"/>
    </source>
</evidence>
<dbReference type="OrthoDB" id="10029320at2759"/>
<evidence type="ECO:0000256" key="1">
    <source>
        <dbReference type="ARBA" id="ARBA00001971"/>
    </source>
</evidence>
<dbReference type="InterPro" id="IPR001128">
    <property type="entry name" value="Cyt_P450"/>
</dbReference>
<keyword evidence="3 8" id="KW-0349">Heme</keyword>
<organism evidence="9 10">
    <name type="scientific">Plectosphaerella plurivora</name>
    <dbReference type="NCBI Taxonomy" id="936078"/>
    <lineage>
        <taxon>Eukaryota</taxon>
        <taxon>Fungi</taxon>
        <taxon>Dikarya</taxon>
        <taxon>Ascomycota</taxon>
        <taxon>Pezizomycotina</taxon>
        <taxon>Sordariomycetes</taxon>
        <taxon>Hypocreomycetidae</taxon>
        <taxon>Glomerellales</taxon>
        <taxon>Plectosphaerellaceae</taxon>
        <taxon>Plectosphaerella</taxon>
    </lineage>
</organism>
<evidence type="ECO:0000256" key="7">
    <source>
        <dbReference type="ARBA" id="ARBA00023033"/>
    </source>
</evidence>
<dbReference type="GO" id="GO:0020037">
    <property type="term" value="F:heme binding"/>
    <property type="evidence" value="ECO:0007669"/>
    <property type="project" value="InterPro"/>
</dbReference>
<name>A0A9P9AD92_9PEZI</name>
<dbReference type="GO" id="GO:0016705">
    <property type="term" value="F:oxidoreductase activity, acting on paired donors, with incorporation or reduction of molecular oxygen"/>
    <property type="evidence" value="ECO:0007669"/>
    <property type="project" value="InterPro"/>
</dbReference>
<dbReference type="InterPro" id="IPR050121">
    <property type="entry name" value="Cytochrome_P450_monoxygenase"/>
</dbReference>
<dbReference type="GO" id="GO:0005506">
    <property type="term" value="F:iron ion binding"/>
    <property type="evidence" value="ECO:0007669"/>
    <property type="project" value="InterPro"/>
</dbReference>
<keyword evidence="6 8" id="KW-0408">Iron</keyword>
<comment type="caution">
    <text evidence="9">The sequence shown here is derived from an EMBL/GenBank/DDBJ whole genome shotgun (WGS) entry which is preliminary data.</text>
</comment>
<dbReference type="PANTHER" id="PTHR24305:SF107">
    <property type="entry name" value="P450, PUTATIVE (EUROFUNG)-RELATED"/>
    <property type="match status" value="1"/>
</dbReference>
<keyword evidence="10" id="KW-1185">Reference proteome</keyword>
<comment type="pathway">
    <text evidence="2">Secondary metabolite biosynthesis.</text>
</comment>
<keyword evidence="4 8" id="KW-0479">Metal-binding</keyword>
<gene>
    <name evidence="9" type="ORF">F5X68DRAFT_260138</name>
</gene>
<evidence type="ECO:0000256" key="4">
    <source>
        <dbReference type="ARBA" id="ARBA00022723"/>
    </source>
</evidence>
<accession>A0A9P9AD92</accession>
<comment type="cofactor">
    <cofactor evidence="1 8">
        <name>heme</name>
        <dbReference type="ChEBI" id="CHEBI:30413"/>
    </cofactor>
</comment>
<proteinExistence type="predicted"/>